<feature type="compositionally biased region" description="Low complexity" evidence="1">
    <location>
        <begin position="84"/>
        <end position="95"/>
    </location>
</feature>
<gene>
    <name evidence="2" type="ORF">DFH08DRAFT_798292</name>
</gene>
<protein>
    <submittedName>
        <fullName evidence="2">Uncharacterized protein</fullName>
    </submittedName>
</protein>
<sequence>MPQASSKTPQNFGHLHGESSALSHLALWRFDSVLTKAVPTLCADLSGTFKTLGTRLKPSARASRSALSVGLRSCHISHAGALPSGVPSSYGSSSSEAHTRDTDESRSQWETAQDTCANALRLKTLQALKTGAKTSRFKSFKTPQGLKLRAKISRLKTPQEHIKISRLKMRVKSSRF</sequence>
<reference evidence="2" key="1">
    <citation type="submission" date="2023-03" db="EMBL/GenBank/DDBJ databases">
        <title>Massive genome expansion in bonnet fungi (Mycena s.s.) driven by repeated elements and novel gene families across ecological guilds.</title>
        <authorList>
            <consortium name="Lawrence Berkeley National Laboratory"/>
            <person name="Harder C.B."/>
            <person name="Miyauchi S."/>
            <person name="Viragh M."/>
            <person name="Kuo A."/>
            <person name="Thoen E."/>
            <person name="Andreopoulos B."/>
            <person name="Lu D."/>
            <person name="Skrede I."/>
            <person name="Drula E."/>
            <person name="Henrissat B."/>
            <person name="Morin E."/>
            <person name="Kohler A."/>
            <person name="Barry K."/>
            <person name="LaButti K."/>
            <person name="Morin E."/>
            <person name="Salamov A."/>
            <person name="Lipzen A."/>
            <person name="Mereny Z."/>
            <person name="Hegedus B."/>
            <person name="Baldrian P."/>
            <person name="Stursova M."/>
            <person name="Weitz H."/>
            <person name="Taylor A."/>
            <person name="Grigoriev I.V."/>
            <person name="Nagy L.G."/>
            <person name="Martin F."/>
            <person name="Kauserud H."/>
        </authorList>
    </citation>
    <scope>NUCLEOTIDE SEQUENCE</scope>
    <source>
        <strain evidence="2">CBHHK002</strain>
    </source>
</reference>
<organism evidence="2 3">
    <name type="scientific">Mycena albidolilacea</name>
    <dbReference type="NCBI Taxonomy" id="1033008"/>
    <lineage>
        <taxon>Eukaryota</taxon>
        <taxon>Fungi</taxon>
        <taxon>Dikarya</taxon>
        <taxon>Basidiomycota</taxon>
        <taxon>Agaricomycotina</taxon>
        <taxon>Agaricomycetes</taxon>
        <taxon>Agaricomycetidae</taxon>
        <taxon>Agaricales</taxon>
        <taxon>Marasmiineae</taxon>
        <taxon>Mycenaceae</taxon>
        <taxon>Mycena</taxon>
    </lineage>
</organism>
<proteinExistence type="predicted"/>
<name>A0AAD7ANA1_9AGAR</name>
<dbReference type="Proteomes" id="UP001218218">
    <property type="component" value="Unassembled WGS sequence"/>
</dbReference>
<accession>A0AAD7ANA1</accession>
<dbReference type="AlphaFoldDB" id="A0AAD7ANA1"/>
<evidence type="ECO:0000313" key="3">
    <source>
        <dbReference type="Proteomes" id="UP001218218"/>
    </source>
</evidence>
<comment type="caution">
    <text evidence="2">The sequence shown here is derived from an EMBL/GenBank/DDBJ whole genome shotgun (WGS) entry which is preliminary data.</text>
</comment>
<keyword evidence="3" id="KW-1185">Reference proteome</keyword>
<dbReference type="EMBL" id="JARIHO010000003">
    <property type="protein sequence ID" value="KAJ7363823.1"/>
    <property type="molecule type" value="Genomic_DNA"/>
</dbReference>
<feature type="compositionally biased region" description="Basic and acidic residues" evidence="1">
    <location>
        <begin position="97"/>
        <end position="107"/>
    </location>
</feature>
<feature type="region of interest" description="Disordered" evidence="1">
    <location>
        <begin position="84"/>
        <end position="110"/>
    </location>
</feature>
<evidence type="ECO:0000256" key="1">
    <source>
        <dbReference type="SAM" id="MobiDB-lite"/>
    </source>
</evidence>
<evidence type="ECO:0000313" key="2">
    <source>
        <dbReference type="EMBL" id="KAJ7363823.1"/>
    </source>
</evidence>